<keyword evidence="4" id="KW-1185">Reference proteome</keyword>
<keyword evidence="2" id="KW-0812">Transmembrane</keyword>
<keyword evidence="2" id="KW-1133">Transmembrane helix</keyword>
<feature type="region of interest" description="Disordered" evidence="1">
    <location>
        <begin position="229"/>
        <end position="256"/>
    </location>
</feature>
<sequence length="398" mass="43624">MEEISVQHSFSGFQKHTCCCVETGCAPTHKEFSDCVEGARNDTDMSTIVFRTSTIPVIYSTTSHFTIKEDMPFGASQKPILVSSTEGAKEHINSNISNIPKMTSDSPSVGITEQAVTKSIQKDTVSKLEILPMSTTTTQKTTQFEFFSANGSHSVMPHNFHMNASASSPSTRQYSELTESKASISTATSTSNDISTSARHEQNNHILQNLLHIQKPADVEELGNETVSTGTQVTTKSSSETTATAPLVSSRKSSTFTEKRMSIAHPALSDEYQKVDRHRNFYKTPSNHYPTSADSRNATSSPLNSSYDVTTLTAKIEEESEVKVALWSVVLIGFITSVIIASIVVFCLRRKKKHEAENIVEAAENDGNPVDPLLKNTEPTNSPISVDKNYEKPDGTHY</sequence>
<evidence type="ECO:0000313" key="3">
    <source>
        <dbReference type="EMBL" id="KJH47553.1"/>
    </source>
</evidence>
<feature type="compositionally biased region" description="Low complexity" evidence="1">
    <location>
        <begin position="234"/>
        <end position="245"/>
    </location>
</feature>
<evidence type="ECO:0000313" key="4">
    <source>
        <dbReference type="Proteomes" id="UP000053766"/>
    </source>
</evidence>
<evidence type="ECO:0000256" key="2">
    <source>
        <dbReference type="SAM" id="Phobius"/>
    </source>
</evidence>
<dbReference type="STRING" id="29172.A0A0D8XSC6"/>
<feature type="region of interest" description="Disordered" evidence="1">
    <location>
        <begin position="363"/>
        <end position="398"/>
    </location>
</feature>
<dbReference type="EMBL" id="KN716302">
    <property type="protein sequence ID" value="KJH47553.1"/>
    <property type="molecule type" value="Genomic_DNA"/>
</dbReference>
<proteinExistence type="predicted"/>
<dbReference type="AlphaFoldDB" id="A0A0D8XSC6"/>
<feature type="compositionally biased region" description="Basic and acidic residues" evidence="1">
    <location>
        <begin position="388"/>
        <end position="398"/>
    </location>
</feature>
<reference evidence="3 4" key="1">
    <citation type="submission" date="2013-11" db="EMBL/GenBank/DDBJ databases">
        <title>Draft genome of the bovine lungworm Dictyocaulus viviparus.</title>
        <authorList>
            <person name="Mitreva M."/>
        </authorList>
    </citation>
    <scope>NUCLEOTIDE SEQUENCE [LARGE SCALE GENOMIC DNA]</scope>
    <source>
        <strain evidence="3 4">HannoverDv2000</strain>
    </source>
</reference>
<feature type="compositionally biased region" description="Polar residues" evidence="1">
    <location>
        <begin position="164"/>
        <end position="177"/>
    </location>
</feature>
<dbReference type="Proteomes" id="UP000053766">
    <property type="component" value="Unassembled WGS sequence"/>
</dbReference>
<name>A0A0D8XSC6_DICVI</name>
<gene>
    <name evidence="3" type="ORF">DICVIV_06349</name>
</gene>
<feature type="transmembrane region" description="Helical" evidence="2">
    <location>
        <begin position="324"/>
        <end position="348"/>
    </location>
</feature>
<feature type="region of interest" description="Disordered" evidence="1">
    <location>
        <begin position="164"/>
        <end position="186"/>
    </location>
</feature>
<keyword evidence="2" id="KW-0472">Membrane</keyword>
<protein>
    <submittedName>
        <fullName evidence="3">Uncharacterized protein</fullName>
    </submittedName>
</protein>
<organism evidence="3 4">
    <name type="scientific">Dictyocaulus viviparus</name>
    <name type="common">Bovine lungworm</name>
    <dbReference type="NCBI Taxonomy" id="29172"/>
    <lineage>
        <taxon>Eukaryota</taxon>
        <taxon>Metazoa</taxon>
        <taxon>Ecdysozoa</taxon>
        <taxon>Nematoda</taxon>
        <taxon>Chromadorea</taxon>
        <taxon>Rhabditida</taxon>
        <taxon>Rhabditina</taxon>
        <taxon>Rhabditomorpha</taxon>
        <taxon>Strongyloidea</taxon>
        <taxon>Metastrongylidae</taxon>
        <taxon>Dictyocaulus</taxon>
    </lineage>
</organism>
<feature type="region of interest" description="Disordered" evidence="1">
    <location>
        <begin position="283"/>
        <end position="305"/>
    </location>
</feature>
<evidence type="ECO:0000256" key="1">
    <source>
        <dbReference type="SAM" id="MobiDB-lite"/>
    </source>
</evidence>
<reference evidence="4" key="2">
    <citation type="journal article" date="2016" name="Sci. Rep.">
        <title>Dictyocaulus viviparus genome, variome and transcriptome elucidate lungworm biology and support future intervention.</title>
        <authorList>
            <person name="McNulty S.N."/>
            <person name="Strube C."/>
            <person name="Rosa B.A."/>
            <person name="Martin J.C."/>
            <person name="Tyagi R."/>
            <person name="Choi Y.J."/>
            <person name="Wang Q."/>
            <person name="Hallsworth Pepin K."/>
            <person name="Zhang X."/>
            <person name="Ozersky P."/>
            <person name="Wilson R.K."/>
            <person name="Sternberg P.W."/>
            <person name="Gasser R.B."/>
            <person name="Mitreva M."/>
        </authorList>
    </citation>
    <scope>NUCLEOTIDE SEQUENCE [LARGE SCALE GENOMIC DNA]</scope>
    <source>
        <strain evidence="4">HannoverDv2000</strain>
    </source>
</reference>
<accession>A0A0D8XSC6</accession>